<dbReference type="OrthoDB" id="1430233at2"/>
<proteinExistence type="predicted"/>
<evidence type="ECO:0000256" key="1">
    <source>
        <dbReference type="SAM" id="SignalP"/>
    </source>
</evidence>
<name>A0A1G7C035_9FLAO</name>
<evidence type="ECO:0000313" key="4">
    <source>
        <dbReference type="Proteomes" id="UP000199321"/>
    </source>
</evidence>
<feature type="chain" id="PRO_5011528870" description="DUF4136 domain-containing protein" evidence="1">
    <location>
        <begin position="26"/>
        <end position="179"/>
    </location>
</feature>
<keyword evidence="4" id="KW-1185">Reference proteome</keyword>
<dbReference type="Gene3D" id="3.30.160.670">
    <property type="match status" value="1"/>
</dbReference>
<feature type="domain" description="DUF4136" evidence="2">
    <location>
        <begin position="24"/>
        <end position="174"/>
    </location>
</feature>
<dbReference type="EMBL" id="FNBA01000001">
    <property type="protein sequence ID" value="SDE32649.1"/>
    <property type="molecule type" value="Genomic_DNA"/>
</dbReference>
<evidence type="ECO:0000313" key="3">
    <source>
        <dbReference type="EMBL" id="SDE32649.1"/>
    </source>
</evidence>
<dbReference type="RefSeq" id="WP_093139358.1">
    <property type="nucleotide sequence ID" value="NZ_BMWO01000001.1"/>
</dbReference>
<organism evidence="3 4">
    <name type="scientific">Ulvibacter litoralis</name>
    <dbReference type="NCBI Taxonomy" id="227084"/>
    <lineage>
        <taxon>Bacteria</taxon>
        <taxon>Pseudomonadati</taxon>
        <taxon>Bacteroidota</taxon>
        <taxon>Flavobacteriia</taxon>
        <taxon>Flavobacteriales</taxon>
        <taxon>Flavobacteriaceae</taxon>
        <taxon>Ulvibacter</taxon>
    </lineage>
</organism>
<dbReference type="PROSITE" id="PS51257">
    <property type="entry name" value="PROKAR_LIPOPROTEIN"/>
    <property type="match status" value="1"/>
</dbReference>
<gene>
    <name evidence="3" type="ORF">SAMN05421855_101108</name>
</gene>
<dbReference type="Pfam" id="PF13590">
    <property type="entry name" value="DUF4136"/>
    <property type="match status" value="1"/>
</dbReference>
<accession>A0A1G7C035</accession>
<keyword evidence="1" id="KW-0732">Signal</keyword>
<reference evidence="3 4" key="1">
    <citation type="submission" date="2016-10" db="EMBL/GenBank/DDBJ databases">
        <authorList>
            <person name="de Groot N.N."/>
        </authorList>
    </citation>
    <scope>NUCLEOTIDE SEQUENCE [LARGE SCALE GENOMIC DNA]</scope>
    <source>
        <strain evidence="3 4">DSM 16195</strain>
    </source>
</reference>
<protein>
    <recommendedName>
        <fullName evidence="2">DUF4136 domain-containing protein</fullName>
    </recommendedName>
</protein>
<dbReference type="AlphaFoldDB" id="A0A1G7C035"/>
<feature type="signal peptide" evidence="1">
    <location>
        <begin position="1"/>
        <end position="25"/>
    </location>
</feature>
<sequence length="179" mass="19378">MQYLKKYGIILLVSVVLASCGASVAVDYDKEVTFSEYTSYNFYPDIKSGLNQLDDKRIMRVMDSVLQQKGFIKSEAPQLLVNFYAKETVSNSRNTLGIGVGGGGGAVGVGVSGGIPIGGRVINQALTIDFVAASNDALIWQAIADGELKEKANPKQREAYYEAVVSKVLKEYPPEQESN</sequence>
<dbReference type="Proteomes" id="UP000199321">
    <property type="component" value="Unassembled WGS sequence"/>
</dbReference>
<dbReference type="InterPro" id="IPR025411">
    <property type="entry name" value="DUF4136"/>
</dbReference>
<evidence type="ECO:0000259" key="2">
    <source>
        <dbReference type="Pfam" id="PF13590"/>
    </source>
</evidence>
<dbReference type="STRING" id="227084.SAMN05421855_101108"/>